<evidence type="ECO:0000313" key="4">
    <source>
        <dbReference type="Proteomes" id="UP000515123"/>
    </source>
</evidence>
<dbReference type="PANTHER" id="PTHR36806">
    <property type="entry name" value="ADENINE PHOSPHORIBOSYLTRANSFERASE"/>
    <property type="match status" value="1"/>
</dbReference>
<dbReference type="RefSeq" id="XP_020098842.1">
    <property type="nucleotide sequence ID" value="XM_020243253.1"/>
</dbReference>
<accession>A0A199VPR0</accession>
<dbReference type="Proteomes" id="UP000515123">
    <property type="component" value="Linkage group 11"/>
</dbReference>
<evidence type="ECO:0000313" key="6">
    <source>
        <dbReference type="RefSeq" id="XP_020098842.1"/>
    </source>
</evidence>
<evidence type="ECO:0000313" key="5">
    <source>
        <dbReference type="RefSeq" id="XP_020098841.1"/>
    </source>
</evidence>
<evidence type="ECO:0000256" key="1">
    <source>
        <dbReference type="SAM" id="SignalP"/>
    </source>
</evidence>
<dbReference type="Proteomes" id="UP000092600">
    <property type="component" value="Unassembled WGS sequence"/>
</dbReference>
<gene>
    <name evidence="5 6" type="primary">LOC109717451</name>
    <name evidence="2" type="ORF">ACMD2_02205</name>
</gene>
<dbReference type="GeneID" id="109717451"/>
<evidence type="ECO:0000313" key="2">
    <source>
        <dbReference type="EMBL" id="OAY78690.1"/>
    </source>
</evidence>
<protein>
    <submittedName>
        <fullName evidence="5 6">Uncharacterized protein LOC109717451</fullName>
    </submittedName>
</protein>
<keyword evidence="4" id="KW-1185">Reference proteome</keyword>
<dbReference type="OrthoDB" id="641593at2759"/>
<name>A0A199VPR0_ANACO</name>
<dbReference type="AlphaFoldDB" id="A0A199VPR0"/>
<dbReference type="Gramene" id="Aco005602.1.mrna1">
    <property type="protein sequence ID" value="Aco005602.1.mrna1"/>
    <property type="gene ID" value="Aco005602.1.path1"/>
</dbReference>
<feature type="chain" id="PRO_5044554585" evidence="1">
    <location>
        <begin position="30"/>
        <end position="210"/>
    </location>
</feature>
<keyword evidence="1" id="KW-0732">Signal</keyword>
<proteinExistence type="predicted"/>
<dbReference type="RefSeq" id="XP_020098841.1">
    <property type="nucleotide sequence ID" value="XM_020243252.1"/>
</dbReference>
<evidence type="ECO:0000313" key="3">
    <source>
        <dbReference type="Proteomes" id="UP000092600"/>
    </source>
</evidence>
<dbReference type="EMBL" id="LSRQ01001222">
    <property type="protein sequence ID" value="OAY78690.1"/>
    <property type="molecule type" value="Genomic_DNA"/>
</dbReference>
<feature type="signal peptide" evidence="1">
    <location>
        <begin position="1"/>
        <end position="29"/>
    </location>
</feature>
<dbReference type="STRING" id="4615.A0A199VPR0"/>
<sequence length="210" mass="22816">MGGARRPPHLLLPLLFVLILTPSAPRARALLVTQWSSLLSLSHSLLSRVANARAARGDVAGAARARAIADRLSLLGVGRGAWSLGRDFLWNYAFRGGGGGAEASRTASRVLAALSEASRIKSTAEMRRWVLRNYPDLVALSDSFIQTLLRTFSRSGPLREAVLVLQREVEEGELLKDCLEVGARDLEGLLRIAKDLFFSYSSSSIDSDDL</sequence>
<organism evidence="2 3">
    <name type="scientific">Ananas comosus</name>
    <name type="common">Pineapple</name>
    <name type="synonym">Ananas ananas</name>
    <dbReference type="NCBI Taxonomy" id="4615"/>
    <lineage>
        <taxon>Eukaryota</taxon>
        <taxon>Viridiplantae</taxon>
        <taxon>Streptophyta</taxon>
        <taxon>Embryophyta</taxon>
        <taxon>Tracheophyta</taxon>
        <taxon>Spermatophyta</taxon>
        <taxon>Magnoliopsida</taxon>
        <taxon>Liliopsida</taxon>
        <taxon>Poales</taxon>
        <taxon>Bromeliaceae</taxon>
        <taxon>Bromelioideae</taxon>
        <taxon>Ananas</taxon>
    </lineage>
</organism>
<reference evidence="2 3" key="1">
    <citation type="journal article" date="2016" name="DNA Res.">
        <title>The draft genome of MD-2 pineapple using hybrid error correction of long reads.</title>
        <authorList>
            <person name="Redwan R.M."/>
            <person name="Saidin A."/>
            <person name="Kumar S.V."/>
        </authorList>
    </citation>
    <scope>NUCLEOTIDE SEQUENCE [LARGE SCALE GENOMIC DNA]</scope>
    <source>
        <strain evidence="3">cv. MD2</strain>
        <tissue evidence="2">Leaf</tissue>
    </source>
</reference>
<reference evidence="5 6" key="2">
    <citation type="submission" date="2025-04" db="UniProtKB">
        <authorList>
            <consortium name="RefSeq"/>
        </authorList>
    </citation>
    <scope>IDENTIFICATION</scope>
    <source>
        <tissue evidence="5 6">Leaf</tissue>
    </source>
</reference>